<dbReference type="HOGENOM" id="CLU_1245495_0_0_1"/>
<gene>
    <name evidence="1" type="ORF">GLOTRDRAFT_96792</name>
</gene>
<organism evidence="1 2">
    <name type="scientific">Gloeophyllum trabeum (strain ATCC 11539 / FP-39264 / Madison 617)</name>
    <name type="common">Brown rot fungus</name>
    <dbReference type="NCBI Taxonomy" id="670483"/>
    <lineage>
        <taxon>Eukaryota</taxon>
        <taxon>Fungi</taxon>
        <taxon>Dikarya</taxon>
        <taxon>Basidiomycota</taxon>
        <taxon>Agaricomycotina</taxon>
        <taxon>Agaricomycetes</taxon>
        <taxon>Gloeophyllales</taxon>
        <taxon>Gloeophyllaceae</taxon>
        <taxon>Gloeophyllum</taxon>
    </lineage>
</organism>
<accession>S7R9B7</accession>
<evidence type="ECO:0000313" key="2">
    <source>
        <dbReference type="Proteomes" id="UP000030669"/>
    </source>
</evidence>
<name>S7R9B7_GLOTA</name>
<dbReference type="EMBL" id="KB469313">
    <property type="protein sequence ID" value="EPQ50875.1"/>
    <property type="molecule type" value="Genomic_DNA"/>
</dbReference>
<protein>
    <submittedName>
        <fullName evidence="1">Uncharacterized protein</fullName>
    </submittedName>
</protein>
<dbReference type="RefSeq" id="XP_007870755.1">
    <property type="nucleotide sequence ID" value="XM_007872564.1"/>
</dbReference>
<reference evidence="1 2" key="1">
    <citation type="journal article" date="2012" name="Science">
        <title>The Paleozoic origin of enzymatic lignin decomposition reconstructed from 31 fungal genomes.</title>
        <authorList>
            <person name="Floudas D."/>
            <person name="Binder M."/>
            <person name="Riley R."/>
            <person name="Barry K."/>
            <person name="Blanchette R.A."/>
            <person name="Henrissat B."/>
            <person name="Martinez A.T."/>
            <person name="Otillar R."/>
            <person name="Spatafora J.W."/>
            <person name="Yadav J.S."/>
            <person name="Aerts A."/>
            <person name="Benoit I."/>
            <person name="Boyd A."/>
            <person name="Carlson A."/>
            <person name="Copeland A."/>
            <person name="Coutinho P.M."/>
            <person name="de Vries R.P."/>
            <person name="Ferreira P."/>
            <person name="Findley K."/>
            <person name="Foster B."/>
            <person name="Gaskell J."/>
            <person name="Glotzer D."/>
            <person name="Gorecki P."/>
            <person name="Heitman J."/>
            <person name="Hesse C."/>
            <person name="Hori C."/>
            <person name="Igarashi K."/>
            <person name="Jurgens J.A."/>
            <person name="Kallen N."/>
            <person name="Kersten P."/>
            <person name="Kohler A."/>
            <person name="Kuees U."/>
            <person name="Kumar T.K.A."/>
            <person name="Kuo A."/>
            <person name="LaButti K."/>
            <person name="Larrondo L.F."/>
            <person name="Lindquist E."/>
            <person name="Ling A."/>
            <person name="Lombard V."/>
            <person name="Lucas S."/>
            <person name="Lundell T."/>
            <person name="Martin R."/>
            <person name="McLaughlin D.J."/>
            <person name="Morgenstern I."/>
            <person name="Morin E."/>
            <person name="Murat C."/>
            <person name="Nagy L.G."/>
            <person name="Nolan M."/>
            <person name="Ohm R.A."/>
            <person name="Patyshakuliyeva A."/>
            <person name="Rokas A."/>
            <person name="Ruiz-Duenas F.J."/>
            <person name="Sabat G."/>
            <person name="Salamov A."/>
            <person name="Samejima M."/>
            <person name="Schmutz J."/>
            <person name="Slot J.C."/>
            <person name="St John F."/>
            <person name="Stenlid J."/>
            <person name="Sun H."/>
            <person name="Sun S."/>
            <person name="Syed K."/>
            <person name="Tsang A."/>
            <person name="Wiebenga A."/>
            <person name="Young D."/>
            <person name="Pisabarro A."/>
            <person name="Eastwood D.C."/>
            <person name="Martin F."/>
            <person name="Cullen D."/>
            <person name="Grigoriev I.V."/>
            <person name="Hibbett D.S."/>
        </authorList>
    </citation>
    <scope>NUCLEOTIDE SEQUENCE [LARGE SCALE GENOMIC DNA]</scope>
    <source>
        <strain evidence="1 2">ATCC 11539</strain>
    </source>
</reference>
<dbReference type="GeneID" id="19309901"/>
<sequence>MADDTVEIKLIFDLRTQDKGGVLVVRLSRDGRAPRSKPCTARTSSHPAAIKALSDPVPVRDALPRTVNLVQEQQIQHACSACLLGPHVAGHQINIWTHKSQSMAENRPLHRSRVSRTVATSGAEAAFFAEEGSLARSKAAIELLQVHQAYPMRAGFTYEDDSSHASAVTVRGNPLSLAVEYSKGNSRYDYPVERTVCQARTQGNRGIHGSITASFKIDTLAY</sequence>
<dbReference type="AlphaFoldDB" id="S7R9B7"/>
<dbReference type="KEGG" id="gtr:GLOTRDRAFT_96792"/>
<dbReference type="Proteomes" id="UP000030669">
    <property type="component" value="Unassembled WGS sequence"/>
</dbReference>
<keyword evidence="2" id="KW-1185">Reference proteome</keyword>
<proteinExistence type="predicted"/>
<evidence type="ECO:0000313" key="1">
    <source>
        <dbReference type="EMBL" id="EPQ50875.1"/>
    </source>
</evidence>